<feature type="non-terminal residue" evidence="2">
    <location>
        <position position="39"/>
    </location>
</feature>
<keyword evidence="3" id="KW-1185">Reference proteome</keyword>
<organism evidence="2 3">
    <name type="scientific">Parasitella parasitica</name>
    <dbReference type="NCBI Taxonomy" id="35722"/>
    <lineage>
        <taxon>Eukaryota</taxon>
        <taxon>Fungi</taxon>
        <taxon>Fungi incertae sedis</taxon>
        <taxon>Mucoromycota</taxon>
        <taxon>Mucoromycotina</taxon>
        <taxon>Mucoromycetes</taxon>
        <taxon>Mucorales</taxon>
        <taxon>Mucorineae</taxon>
        <taxon>Mucoraceae</taxon>
        <taxon>Parasitella</taxon>
    </lineage>
</organism>
<evidence type="ECO:0000256" key="1">
    <source>
        <dbReference type="SAM" id="MobiDB-lite"/>
    </source>
</evidence>
<feature type="region of interest" description="Disordered" evidence="1">
    <location>
        <begin position="1"/>
        <end position="39"/>
    </location>
</feature>
<evidence type="ECO:0000313" key="3">
    <source>
        <dbReference type="Proteomes" id="UP000054107"/>
    </source>
</evidence>
<proteinExistence type="predicted"/>
<dbReference type="AlphaFoldDB" id="A0A0B7N4Z0"/>
<name>A0A0B7N4Z0_9FUNG</name>
<accession>A0A0B7N4Z0</accession>
<gene>
    <name evidence="2" type="primary">PARPA_06382.1 scaffold 21979</name>
</gene>
<sequence length="39" mass="4733">MRPEQHEKKVDTHRSNRRPLVWQTRRLPLQRPATGKEVT</sequence>
<protein>
    <submittedName>
        <fullName evidence="2">Uncharacterized protein</fullName>
    </submittedName>
</protein>
<dbReference type="Proteomes" id="UP000054107">
    <property type="component" value="Unassembled WGS sequence"/>
</dbReference>
<feature type="compositionally biased region" description="Basic and acidic residues" evidence="1">
    <location>
        <begin position="1"/>
        <end position="14"/>
    </location>
</feature>
<evidence type="ECO:0000313" key="2">
    <source>
        <dbReference type="EMBL" id="CEP12427.1"/>
    </source>
</evidence>
<reference evidence="2 3" key="1">
    <citation type="submission" date="2014-09" db="EMBL/GenBank/DDBJ databases">
        <authorList>
            <person name="Ellenberger Sabrina"/>
        </authorList>
    </citation>
    <scope>NUCLEOTIDE SEQUENCE [LARGE SCALE GENOMIC DNA]</scope>
    <source>
        <strain evidence="2 3">CBS 412.66</strain>
    </source>
</reference>
<dbReference type="EMBL" id="LN727829">
    <property type="protein sequence ID" value="CEP12427.1"/>
    <property type="molecule type" value="Genomic_DNA"/>
</dbReference>